<dbReference type="InterPro" id="IPR036922">
    <property type="entry name" value="Rieske_2Fe-2S_sf"/>
</dbReference>
<keyword evidence="3" id="KW-0408">Iron</keyword>
<organism evidence="6">
    <name type="scientific">Candidatus Actinomarina minuta</name>
    <dbReference type="NCBI Taxonomy" id="1389454"/>
    <lineage>
        <taxon>Bacteria</taxon>
        <taxon>Bacillati</taxon>
        <taxon>Actinomycetota</taxon>
        <taxon>Actinomycetes</taxon>
        <taxon>Candidatus Actinomarinidae</taxon>
        <taxon>Candidatus Actinomarinales</taxon>
        <taxon>Candidatus Actinomarineae</taxon>
        <taxon>Candidatus Actinomarinaceae</taxon>
        <taxon>Candidatus Actinomarina</taxon>
    </lineage>
</organism>
<evidence type="ECO:0000256" key="2">
    <source>
        <dbReference type="ARBA" id="ARBA00022723"/>
    </source>
</evidence>
<evidence type="ECO:0000256" key="1">
    <source>
        <dbReference type="ARBA" id="ARBA00022714"/>
    </source>
</evidence>
<dbReference type="SUPFAM" id="SSF50022">
    <property type="entry name" value="ISP domain"/>
    <property type="match status" value="1"/>
</dbReference>
<evidence type="ECO:0000256" key="4">
    <source>
        <dbReference type="ARBA" id="ARBA00023014"/>
    </source>
</evidence>
<sequence length="104" mass="11434">MKVKTVNISEINENSVKTINVGDKDISIFNVEGEFYAIDDMCSHAEASLAEGEVFDCKIECPLHGAEFDLKTGEAVTLPATRPVATYAISIEDETIYLEMEENA</sequence>
<feature type="domain" description="Rieske" evidence="5">
    <location>
        <begin position="3"/>
        <end position="98"/>
    </location>
</feature>
<dbReference type="NCBIfam" id="NF007422">
    <property type="entry name" value="PRK09965.1"/>
    <property type="match status" value="1"/>
</dbReference>
<proteinExistence type="predicted"/>
<accession>S5DP95</accession>
<dbReference type="GO" id="GO:0004497">
    <property type="term" value="F:monooxygenase activity"/>
    <property type="evidence" value="ECO:0007669"/>
    <property type="project" value="UniProtKB-ARBA"/>
</dbReference>
<dbReference type="PANTHER" id="PTHR21496:SF23">
    <property type="entry name" value="3-PHENYLPROPIONATE_CINNAMIC ACID DIOXYGENASE FERREDOXIN SUBUNIT"/>
    <property type="match status" value="1"/>
</dbReference>
<dbReference type="GO" id="GO:0016705">
    <property type="term" value="F:oxidoreductase activity, acting on paired donors, with incorporation or reduction of molecular oxygen"/>
    <property type="evidence" value="ECO:0007669"/>
    <property type="project" value="UniProtKB-ARBA"/>
</dbReference>
<dbReference type="PROSITE" id="PS51296">
    <property type="entry name" value="RIESKE"/>
    <property type="match status" value="1"/>
</dbReference>
<dbReference type="GO" id="GO:0051537">
    <property type="term" value="F:2 iron, 2 sulfur cluster binding"/>
    <property type="evidence" value="ECO:0007669"/>
    <property type="project" value="UniProtKB-KW"/>
</dbReference>
<protein>
    <submittedName>
        <fullName evidence="6">Ferredoxin subunit</fullName>
    </submittedName>
</protein>
<dbReference type="Gene3D" id="2.102.10.10">
    <property type="entry name" value="Rieske [2Fe-2S] iron-sulphur domain"/>
    <property type="match status" value="1"/>
</dbReference>
<name>S5DP95_9ACTN</name>
<evidence type="ECO:0000256" key="3">
    <source>
        <dbReference type="ARBA" id="ARBA00023004"/>
    </source>
</evidence>
<dbReference type="AlphaFoldDB" id="S5DP95"/>
<dbReference type="CDD" id="cd03528">
    <property type="entry name" value="Rieske_RO_ferredoxin"/>
    <property type="match status" value="1"/>
</dbReference>
<keyword evidence="1" id="KW-0001">2Fe-2S</keyword>
<dbReference type="GO" id="GO:0046872">
    <property type="term" value="F:metal ion binding"/>
    <property type="evidence" value="ECO:0007669"/>
    <property type="project" value="UniProtKB-KW"/>
</dbReference>
<keyword evidence="2" id="KW-0479">Metal-binding</keyword>
<evidence type="ECO:0000313" key="6">
    <source>
        <dbReference type="EMBL" id="AGQ19358.1"/>
    </source>
</evidence>
<reference evidence="6" key="1">
    <citation type="journal article" date="2013" name="Sci. Rep.">
        <title>Metagenomics uncovers a new group of low GC and ultra-small marine Actinobacteria.</title>
        <authorList>
            <person name="Ghai R."/>
            <person name="Mizuno C.M."/>
            <person name="Picazo A."/>
            <person name="Camacho A."/>
            <person name="Rodriguez-Valera F."/>
        </authorList>
    </citation>
    <scope>NUCLEOTIDE SEQUENCE</scope>
</reference>
<dbReference type="Pfam" id="PF00355">
    <property type="entry name" value="Rieske"/>
    <property type="match status" value="1"/>
</dbReference>
<evidence type="ECO:0000259" key="5">
    <source>
        <dbReference type="PROSITE" id="PS51296"/>
    </source>
</evidence>
<dbReference type="EMBL" id="KC811130">
    <property type="protein sequence ID" value="AGQ19358.1"/>
    <property type="molecule type" value="Genomic_DNA"/>
</dbReference>
<keyword evidence="4" id="KW-0411">Iron-sulfur</keyword>
<dbReference type="PANTHER" id="PTHR21496">
    <property type="entry name" value="FERREDOXIN-RELATED"/>
    <property type="match status" value="1"/>
</dbReference>
<dbReference type="InterPro" id="IPR017941">
    <property type="entry name" value="Rieske_2Fe-2S"/>
</dbReference>